<feature type="active site" description="Nucleophile" evidence="9">
    <location>
        <position position="194"/>
    </location>
</feature>
<dbReference type="EC" id="2.3.1.35" evidence="9"/>
<dbReference type="HAMAP" id="MF_01106">
    <property type="entry name" value="ArgJ"/>
    <property type="match status" value="1"/>
</dbReference>
<evidence type="ECO:0000256" key="2">
    <source>
        <dbReference type="ARBA" id="ARBA00011475"/>
    </source>
</evidence>
<dbReference type="CDD" id="cd02152">
    <property type="entry name" value="OAT"/>
    <property type="match status" value="1"/>
</dbReference>
<dbReference type="RefSeq" id="WP_263512412.1">
    <property type="nucleotide sequence ID" value="NZ_CP089051.1"/>
</dbReference>
<keyword evidence="6 9" id="KW-0068">Autocatalytic cleavage</keyword>
<dbReference type="Pfam" id="PF01960">
    <property type="entry name" value="ArgJ"/>
    <property type="match status" value="1"/>
</dbReference>
<dbReference type="InterPro" id="IPR016117">
    <property type="entry name" value="ArgJ-like_dom_sf"/>
</dbReference>
<dbReference type="InterPro" id="IPR002813">
    <property type="entry name" value="Arg_biosynth_ArgJ"/>
</dbReference>
<protein>
    <recommendedName>
        <fullName evidence="9">Arginine biosynthesis bifunctional protein ArgJ</fullName>
    </recommendedName>
    <domain>
        <recommendedName>
            <fullName evidence="9">Glutamate N-acetyltransferase</fullName>
            <ecNumber evidence="9">2.3.1.35</ecNumber>
        </recommendedName>
        <alternativeName>
            <fullName evidence="9">Ornithine acetyltransferase</fullName>
            <shortName evidence="9">OATase</shortName>
        </alternativeName>
        <alternativeName>
            <fullName evidence="9">Ornithine transacetylase</fullName>
        </alternativeName>
    </domain>
    <domain>
        <recommendedName>
            <fullName evidence="9">Amino-acid acetyltransferase</fullName>
            <ecNumber evidence="9">2.3.1.1</ecNumber>
        </recommendedName>
        <alternativeName>
            <fullName evidence="9">N-acetylglutamate synthase</fullName>
            <shortName evidence="9">AGSase</shortName>
        </alternativeName>
    </domain>
    <component>
        <recommendedName>
            <fullName evidence="9">Arginine biosynthesis bifunctional protein ArgJ alpha chain</fullName>
        </recommendedName>
    </component>
    <component>
        <recommendedName>
            <fullName evidence="9">Arginine biosynthesis bifunctional protein ArgJ beta chain</fullName>
        </recommendedName>
    </component>
</protein>
<dbReference type="AlphaFoldDB" id="A0AA46NDB9"/>
<comment type="function">
    <text evidence="9">Catalyzes two activities which are involved in the cyclic version of arginine biosynthesis: the synthesis of N-acetylglutamate from glutamate and acetyl-CoA as the acetyl donor, and of ornithine by transacetylation between N(2)-acetylornithine and glutamate.</text>
</comment>
<keyword evidence="7 9" id="KW-0012">Acyltransferase</keyword>
<dbReference type="NCBIfam" id="TIGR00120">
    <property type="entry name" value="ArgJ"/>
    <property type="match status" value="1"/>
</dbReference>
<dbReference type="GO" id="GO:0004358">
    <property type="term" value="F:L-glutamate N-acetyltransferase activity, acting on acetyl-L-ornithine as donor"/>
    <property type="evidence" value="ECO:0007669"/>
    <property type="project" value="UniProtKB-UniRule"/>
</dbReference>
<feature type="binding site" evidence="9">
    <location>
        <position position="410"/>
    </location>
    <ligand>
        <name>substrate</name>
    </ligand>
</feature>
<keyword evidence="4 9" id="KW-0028">Amino-acid biosynthesis</keyword>
<reference evidence="10" key="1">
    <citation type="journal article" date="2022" name="J Glob Antimicrob Resist">
        <title>Comparative analysis of IMP-4- and OXA-58-containing plasmids of three carbapenemase-producing Acinetobacter ursingii strains in the Netherlands.</title>
        <authorList>
            <person name="Hendrickx A.P.A."/>
            <person name="Schade R.P."/>
            <person name="Landman F."/>
            <person name="Bosch T."/>
            <person name="Schouls L.M."/>
            <person name="van Dijk K."/>
        </authorList>
    </citation>
    <scope>NUCLEOTIDE SEQUENCE</scope>
    <source>
        <strain evidence="10">RIVM_C010559</strain>
    </source>
</reference>
<comment type="subcellular location">
    <subcellularLocation>
        <location evidence="9">Cytoplasm</location>
    </subcellularLocation>
</comment>
<dbReference type="NCBIfam" id="NF003802">
    <property type="entry name" value="PRK05388.1"/>
    <property type="match status" value="1"/>
</dbReference>
<comment type="catalytic activity">
    <reaction evidence="8 9">
        <text>N(2)-acetyl-L-ornithine + L-glutamate = N-acetyl-L-glutamate + L-ornithine</text>
        <dbReference type="Rhea" id="RHEA:15349"/>
        <dbReference type="ChEBI" id="CHEBI:29985"/>
        <dbReference type="ChEBI" id="CHEBI:44337"/>
        <dbReference type="ChEBI" id="CHEBI:46911"/>
        <dbReference type="ChEBI" id="CHEBI:57805"/>
        <dbReference type="EC" id="2.3.1.35"/>
    </reaction>
</comment>
<comment type="pathway">
    <text evidence="9">Amino-acid biosynthesis; L-arginine biosynthesis; L-ornithine and N-acetyl-L-glutamate from L-glutamate and N(2)-acetyl-L-ornithine (cyclic): step 1/1.</text>
</comment>
<comment type="subunit">
    <text evidence="2 9">Heterotetramer of two alpha and two beta chains.</text>
</comment>
<keyword evidence="3 9" id="KW-0055">Arginine biosynthesis</keyword>
<feature type="binding site" evidence="9">
    <location>
        <position position="281"/>
    </location>
    <ligand>
        <name>substrate</name>
    </ligand>
</feature>
<comment type="catalytic activity">
    <reaction evidence="9">
        <text>L-glutamate + acetyl-CoA = N-acetyl-L-glutamate + CoA + H(+)</text>
        <dbReference type="Rhea" id="RHEA:24292"/>
        <dbReference type="ChEBI" id="CHEBI:15378"/>
        <dbReference type="ChEBI" id="CHEBI:29985"/>
        <dbReference type="ChEBI" id="CHEBI:44337"/>
        <dbReference type="ChEBI" id="CHEBI:57287"/>
        <dbReference type="ChEBI" id="CHEBI:57288"/>
        <dbReference type="EC" id="2.3.1.1"/>
    </reaction>
</comment>
<comment type="similarity">
    <text evidence="1 9">Belongs to the ArgJ family.</text>
</comment>
<dbReference type="Proteomes" id="UP001164064">
    <property type="component" value="Chromosome"/>
</dbReference>
<feature type="binding site" evidence="9">
    <location>
        <position position="183"/>
    </location>
    <ligand>
        <name>substrate</name>
    </ligand>
</feature>
<sequence length="410" mass="43954">MAVGDVTMPHMHVVKGVKIGSTQAYVRYPNRRDLVVFEFAEGSQVAGVFTQSAFAAAPVLLSKKHLNESSPVQQPRYLIINTGNANAATGKLGLENATKTCAKLAELAHVQPHQVLPFSTGVIGEQLPIERLLNGIQPALDTLDEASWTDAAFGIMTTDTVPKGASEQFELDGITYTMTGISKGAGMIRPNMATMLSFVATDAPISQAMVQQLLQTTVEHSFNRITIDGDTSTNDSCIFVATAQAGGNVIESSTDPRYTVVLDVLTRIMNRLAQLIVRDGEGATKFITVTVAGGANTQECCDVAYSISDSPLIKTALFASDPNWGRIVMAIGKAGIQNLDSSKVQVWLGDVQICLDGGANPDYTEEMGAAVMAEKEITIRVDLGRGQAKDTVYTCDLSYDYVKINADYRS</sequence>
<evidence type="ECO:0000256" key="4">
    <source>
        <dbReference type="ARBA" id="ARBA00022605"/>
    </source>
</evidence>
<dbReference type="PANTHER" id="PTHR23100">
    <property type="entry name" value="ARGININE BIOSYNTHESIS BIFUNCTIONAL PROTEIN ARGJ"/>
    <property type="match status" value="1"/>
</dbReference>
<evidence type="ECO:0000256" key="9">
    <source>
        <dbReference type="HAMAP-Rule" id="MF_01106"/>
    </source>
</evidence>
<feature type="chain" id="PRO_5041494519" description="Arginine biosynthesis bifunctional protein ArgJ alpha chain" evidence="9">
    <location>
        <begin position="1"/>
        <end position="193"/>
    </location>
</feature>
<feature type="site" description="Involved in the stabilization of negative charge on the oxyanion by the formation of the oxyanion hole" evidence="9">
    <location>
        <position position="121"/>
    </location>
</feature>
<organism evidence="10 11">
    <name type="scientific">Acinetobacter ursingii</name>
    <dbReference type="NCBI Taxonomy" id="108980"/>
    <lineage>
        <taxon>Bacteria</taxon>
        <taxon>Pseudomonadati</taxon>
        <taxon>Pseudomonadota</taxon>
        <taxon>Gammaproteobacteria</taxon>
        <taxon>Moraxellales</taxon>
        <taxon>Moraxellaceae</taxon>
        <taxon>Acinetobacter</taxon>
    </lineage>
</organism>
<evidence type="ECO:0000256" key="8">
    <source>
        <dbReference type="ARBA" id="ARBA00049439"/>
    </source>
</evidence>
<feature type="binding site" evidence="9">
    <location>
        <position position="194"/>
    </location>
    <ligand>
        <name>substrate</name>
    </ligand>
</feature>
<feature type="binding site" evidence="9">
    <location>
        <position position="157"/>
    </location>
    <ligand>
        <name>substrate</name>
    </ligand>
</feature>
<dbReference type="Gene3D" id="3.60.70.12">
    <property type="entry name" value="L-amino peptidase D-ALA esterase/amidase"/>
    <property type="match status" value="1"/>
</dbReference>
<keyword evidence="9" id="KW-0511">Multifunctional enzyme</keyword>
<proteinExistence type="inferred from homology"/>
<evidence type="ECO:0000256" key="6">
    <source>
        <dbReference type="ARBA" id="ARBA00022813"/>
    </source>
</evidence>
<evidence type="ECO:0000313" key="11">
    <source>
        <dbReference type="Proteomes" id="UP001164064"/>
    </source>
</evidence>
<dbReference type="PANTHER" id="PTHR23100:SF0">
    <property type="entry name" value="ARGININE BIOSYNTHESIS BIFUNCTIONAL PROTEIN ARGJ, MITOCHONDRIAL"/>
    <property type="match status" value="1"/>
</dbReference>
<accession>A0AA46NDB9</accession>
<dbReference type="SUPFAM" id="SSF56266">
    <property type="entry name" value="DmpA/ArgJ-like"/>
    <property type="match status" value="1"/>
</dbReference>
<gene>
    <name evidence="9 10" type="primary">argJ</name>
    <name evidence="10" type="ORF">LSO60_13825</name>
</gene>
<keyword evidence="5 9" id="KW-0808">Transferase</keyword>
<dbReference type="FunFam" id="3.10.20.340:FF:000001">
    <property type="entry name" value="Arginine biosynthesis bifunctional protein ArgJ, chloroplastic"/>
    <property type="match status" value="1"/>
</dbReference>
<feature type="chain" id="PRO_5041494518" description="Arginine biosynthesis bifunctional protein ArgJ beta chain" evidence="9">
    <location>
        <begin position="194"/>
        <end position="410"/>
    </location>
</feature>
<dbReference type="GO" id="GO:0006526">
    <property type="term" value="P:L-arginine biosynthetic process"/>
    <property type="evidence" value="ECO:0007669"/>
    <property type="project" value="UniProtKB-UniRule"/>
</dbReference>
<keyword evidence="9" id="KW-0963">Cytoplasm</keyword>
<feature type="binding site" evidence="9">
    <location>
        <position position="405"/>
    </location>
    <ligand>
        <name>substrate</name>
    </ligand>
</feature>
<dbReference type="EC" id="2.3.1.1" evidence="9"/>
<evidence type="ECO:0000256" key="1">
    <source>
        <dbReference type="ARBA" id="ARBA00006774"/>
    </source>
</evidence>
<dbReference type="EMBL" id="CP089051">
    <property type="protein sequence ID" value="UYF71305.1"/>
    <property type="molecule type" value="Genomic_DNA"/>
</dbReference>
<feature type="site" description="Cleavage; by autolysis" evidence="9">
    <location>
        <begin position="193"/>
        <end position="194"/>
    </location>
</feature>
<dbReference type="FunFam" id="3.60.70.12:FF:000001">
    <property type="entry name" value="Arginine biosynthesis bifunctional protein ArgJ, chloroplastic"/>
    <property type="match status" value="1"/>
</dbReference>
<dbReference type="GO" id="GO:0006592">
    <property type="term" value="P:ornithine biosynthetic process"/>
    <property type="evidence" value="ECO:0007669"/>
    <property type="project" value="TreeGrafter"/>
</dbReference>
<dbReference type="InterPro" id="IPR042195">
    <property type="entry name" value="ArgJ_beta_C"/>
</dbReference>
<feature type="site" description="Involved in the stabilization of negative charge on the oxyanion by the formation of the oxyanion hole" evidence="9">
    <location>
        <position position="120"/>
    </location>
</feature>
<dbReference type="GO" id="GO:0005737">
    <property type="term" value="C:cytoplasm"/>
    <property type="evidence" value="ECO:0007669"/>
    <property type="project" value="UniProtKB-SubCell"/>
</dbReference>
<evidence type="ECO:0000313" key="10">
    <source>
        <dbReference type="EMBL" id="UYF71305.1"/>
    </source>
</evidence>
<evidence type="ECO:0000256" key="3">
    <source>
        <dbReference type="ARBA" id="ARBA00022571"/>
    </source>
</evidence>
<comment type="pathway">
    <text evidence="9">Amino-acid biosynthesis; L-arginine biosynthesis; N(2)-acetyl-L-ornithine from L-glutamate: step 1/4.</text>
</comment>
<dbReference type="GO" id="GO:0004042">
    <property type="term" value="F:L-glutamate N-acetyltransferase activity"/>
    <property type="evidence" value="ECO:0007669"/>
    <property type="project" value="UniProtKB-UniRule"/>
</dbReference>
<evidence type="ECO:0000256" key="7">
    <source>
        <dbReference type="ARBA" id="ARBA00023315"/>
    </source>
</evidence>
<name>A0AA46NDB9_9GAMM</name>
<evidence type="ECO:0000256" key="5">
    <source>
        <dbReference type="ARBA" id="ARBA00022679"/>
    </source>
</evidence>
<dbReference type="Gene3D" id="3.10.20.340">
    <property type="entry name" value="ArgJ beta chain, C-terminal domain"/>
    <property type="match status" value="1"/>
</dbReference>